<gene>
    <name evidence="1" type="ORF">Ahy_B03g062831</name>
</gene>
<reference evidence="1 2" key="1">
    <citation type="submission" date="2019-01" db="EMBL/GenBank/DDBJ databases">
        <title>Sequencing of cultivated peanut Arachis hypogaea provides insights into genome evolution and oil improvement.</title>
        <authorList>
            <person name="Chen X."/>
        </authorList>
    </citation>
    <scope>NUCLEOTIDE SEQUENCE [LARGE SCALE GENOMIC DNA]</scope>
    <source>
        <strain evidence="2">cv. Fuhuasheng</strain>
        <tissue evidence="1">Leaves</tissue>
    </source>
</reference>
<organism evidence="1 2">
    <name type="scientific">Arachis hypogaea</name>
    <name type="common">Peanut</name>
    <dbReference type="NCBI Taxonomy" id="3818"/>
    <lineage>
        <taxon>Eukaryota</taxon>
        <taxon>Viridiplantae</taxon>
        <taxon>Streptophyta</taxon>
        <taxon>Embryophyta</taxon>
        <taxon>Tracheophyta</taxon>
        <taxon>Spermatophyta</taxon>
        <taxon>Magnoliopsida</taxon>
        <taxon>eudicotyledons</taxon>
        <taxon>Gunneridae</taxon>
        <taxon>Pentapetalae</taxon>
        <taxon>rosids</taxon>
        <taxon>fabids</taxon>
        <taxon>Fabales</taxon>
        <taxon>Fabaceae</taxon>
        <taxon>Papilionoideae</taxon>
        <taxon>50 kb inversion clade</taxon>
        <taxon>dalbergioids sensu lato</taxon>
        <taxon>Dalbergieae</taxon>
        <taxon>Pterocarpus clade</taxon>
        <taxon>Arachis</taxon>
    </lineage>
</organism>
<keyword evidence="2" id="KW-1185">Reference proteome</keyword>
<sequence length="211" mass="23835">MVSARDNEFAEGFRLQEIYEVMLGLKELKSDGNATKMARALVMDYVKHGIVFAVDGYKEYNGVKITSIDLDYVPDEGKDSGLIEVEVDVESEPSTEENRFEDNTDDGEHENYFGFDVEDGVDGGESNAFDGFNGPLYQERTTEKVAENNQASGVMDEQVKDIFYVFVEMVLSVEYRLYLRHLYANCKKAYGGGTILRYLILSIAKATYVKE</sequence>
<dbReference type="AlphaFoldDB" id="A0A444ZVL2"/>
<dbReference type="EMBL" id="SDMP01000013">
    <property type="protein sequence ID" value="RYR18209.1"/>
    <property type="molecule type" value="Genomic_DNA"/>
</dbReference>
<evidence type="ECO:0000313" key="2">
    <source>
        <dbReference type="Proteomes" id="UP000289738"/>
    </source>
</evidence>
<comment type="caution">
    <text evidence="1">The sequence shown here is derived from an EMBL/GenBank/DDBJ whole genome shotgun (WGS) entry which is preliminary data.</text>
</comment>
<protein>
    <submittedName>
        <fullName evidence="1">Uncharacterized protein</fullName>
    </submittedName>
</protein>
<name>A0A444ZVL2_ARAHY</name>
<proteinExistence type="predicted"/>
<dbReference type="Proteomes" id="UP000289738">
    <property type="component" value="Chromosome B03"/>
</dbReference>
<accession>A0A444ZVL2</accession>
<evidence type="ECO:0000313" key="1">
    <source>
        <dbReference type="EMBL" id="RYR18209.1"/>
    </source>
</evidence>